<dbReference type="GO" id="GO:0005634">
    <property type="term" value="C:nucleus"/>
    <property type="evidence" value="ECO:0007669"/>
    <property type="project" value="TreeGrafter"/>
</dbReference>
<evidence type="ECO:0000256" key="3">
    <source>
        <dbReference type="SAM" id="MobiDB-lite"/>
    </source>
</evidence>
<dbReference type="PANTHER" id="PTHR19965">
    <property type="entry name" value="RNA AND EXPORT FACTOR BINDING PROTEIN"/>
    <property type="match status" value="1"/>
</dbReference>
<feature type="compositionally biased region" description="Gly residues" evidence="3">
    <location>
        <begin position="280"/>
        <end position="316"/>
    </location>
</feature>
<evidence type="ECO:0000256" key="2">
    <source>
        <dbReference type="PROSITE-ProRule" id="PRU00176"/>
    </source>
</evidence>
<evidence type="ECO:0000256" key="1">
    <source>
        <dbReference type="ARBA" id="ARBA00022884"/>
    </source>
</evidence>
<dbReference type="InterPro" id="IPR035979">
    <property type="entry name" value="RBD_domain_sf"/>
</dbReference>
<evidence type="ECO:0000313" key="5">
    <source>
        <dbReference type="EMBL" id="SPC89896.1"/>
    </source>
</evidence>
<dbReference type="SMART" id="SM00360">
    <property type="entry name" value="RRM"/>
    <property type="match status" value="1"/>
</dbReference>
<feature type="domain" description="RRM" evidence="4">
    <location>
        <begin position="153"/>
        <end position="230"/>
    </location>
</feature>
<dbReference type="InterPro" id="IPR000504">
    <property type="entry name" value="RRM_dom"/>
</dbReference>
<feature type="compositionally biased region" description="Basic residues" evidence="3">
    <location>
        <begin position="80"/>
        <end position="90"/>
    </location>
</feature>
<dbReference type="Gene3D" id="3.30.70.330">
    <property type="match status" value="1"/>
</dbReference>
<dbReference type="InterPro" id="IPR012677">
    <property type="entry name" value="Nucleotide-bd_a/b_plait_sf"/>
</dbReference>
<protein>
    <recommendedName>
        <fullName evidence="4">RRM domain-containing protein</fullName>
    </recommendedName>
</protein>
<feature type="region of interest" description="Disordered" evidence="3">
    <location>
        <begin position="256"/>
        <end position="347"/>
    </location>
</feature>
<dbReference type="AlphaFoldDB" id="A0A2N9FGD5"/>
<dbReference type="GO" id="GO:0006406">
    <property type="term" value="P:mRNA export from nucleus"/>
    <property type="evidence" value="ECO:0007669"/>
    <property type="project" value="TreeGrafter"/>
</dbReference>
<dbReference type="SUPFAM" id="SSF54928">
    <property type="entry name" value="RNA-binding domain, RBD"/>
    <property type="match status" value="1"/>
</dbReference>
<dbReference type="InterPro" id="IPR051229">
    <property type="entry name" value="ALYREF_mRNA_export"/>
</dbReference>
<dbReference type="EMBL" id="OIVN01001104">
    <property type="protein sequence ID" value="SPC89896.1"/>
    <property type="molecule type" value="Genomic_DNA"/>
</dbReference>
<name>A0A2N9FGD5_FAGSY</name>
<dbReference type="PROSITE" id="PS50102">
    <property type="entry name" value="RRM"/>
    <property type="match status" value="1"/>
</dbReference>
<feature type="compositionally biased region" description="Low complexity" evidence="3">
    <location>
        <begin position="270"/>
        <end position="279"/>
    </location>
</feature>
<dbReference type="GO" id="GO:0003729">
    <property type="term" value="F:mRNA binding"/>
    <property type="evidence" value="ECO:0007669"/>
    <property type="project" value="TreeGrafter"/>
</dbReference>
<organism evidence="5">
    <name type="scientific">Fagus sylvatica</name>
    <name type="common">Beechnut</name>
    <dbReference type="NCBI Taxonomy" id="28930"/>
    <lineage>
        <taxon>Eukaryota</taxon>
        <taxon>Viridiplantae</taxon>
        <taxon>Streptophyta</taxon>
        <taxon>Embryophyta</taxon>
        <taxon>Tracheophyta</taxon>
        <taxon>Spermatophyta</taxon>
        <taxon>Magnoliopsida</taxon>
        <taxon>eudicotyledons</taxon>
        <taxon>Gunneridae</taxon>
        <taxon>Pentapetalae</taxon>
        <taxon>rosids</taxon>
        <taxon>fabids</taxon>
        <taxon>Fagales</taxon>
        <taxon>Fagaceae</taxon>
        <taxon>Fagus</taxon>
    </lineage>
</organism>
<dbReference type="CDD" id="cd12680">
    <property type="entry name" value="RRM_THOC4"/>
    <property type="match status" value="1"/>
</dbReference>
<evidence type="ECO:0000259" key="4">
    <source>
        <dbReference type="PROSITE" id="PS50102"/>
    </source>
</evidence>
<accession>A0A2N9FGD5</accession>
<keyword evidence="1 2" id="KW-0694">RNA-binding</keyword>
<feature type="region of interest" description="Disordered" evidence="3">
    <location>
        <begin position="74"/>
        <end position="108"/>
    </location>
</feature>
<proteinExistence type="predicted"/>
<dbReference type="InterPro" id="IPR025715">
    <property type="entry name" value="FoP_C"/>
</dbReference>
<sequence>MDPRKYCLNFLTCYYRITRYTVVDGGWGRVFSVYYPRVGLKCPTLVPKNITLTTDFMATALDMSLDDLIKNRGSRERVRGGRGRARRGRGPGRAPTGGRMPGGVRRGPLGVNARPSSYTIAKSVRRTRNFPWHHDLFEESLRAAGIPGIEIGTKLYVSNLDSGVTNEDIRELFSEIGDLKRYAVHYDKNGRQSGSAEVVYTRRSDAFAALKRYNNVLLDGRPMRIEIVGTNADVPVSARVNVTGVNGRRKRTVVMTPRVGPIGGSAAVKRGSGQSRRGGAMSGRGSARGRGQGQGRGRGQGQGRGRGRGQGQGQGRGRGRERNQPVEMSVDDLNNDLDNYHAGAKHT</sequence>
<reference evidence="5" key="1">
    <citation type="submission" date="2018-02" db="EMBL/GenBank/DDBJ databases">
        <authorList>
            <person name="Cohen D.B."/>
            <person name="Kent A.D."/>
        </authorList>
    </citation>
    <scope>NUCLEOTIDE SEQUENCE</scope>
</reference>
<dbReference type="SMART" id="SM01218">
    <property type="entry name" value="FoP_duplication"/>
    <property type="match status" value="1"/>
</dbReference>
<dbReference type="PANTHER" id="PTHR19965:SF33">
    <property type="entry name" value="THO COMPLEX SUBUNIT 4D"/>
    <property type="match status" value="1"/>
</dbReference>
<dbReference type="Pfam" id="PF00076">
    <property type="entry name" value="RRM_1"/>
    <property type="match status" value="1"/>
</dbReference>
<gene>
    <name evidence="5" type="ORF">FSB_LOCUS17778</name>
</gene>